<evidence type="ECO:0000313" key="1">
    <source>
        <dbReference type="EMBL" id="TSJ75730.1"/>
    </source>
</evidence>
<dbReference type="EMBL" id="VMBG01000003">
    <property type="protein sequence ID" value="TSJ75730.1"/>
    <property type="molecule type" value="Genomic_DNA"/>
</dbReference>
<proteinExistence type="predicted"/>
<gene>
    <name evidence="1" type="ORF">FPL22_15800</name>
</gene>
<keyword evidence="2" id="KW-1185">Reference proteome</keyword>
<name>A0A556QGG2_9BACT</name>
<comment type="caution">
    <text evidence="1">The sequence shown here is derived from an EMBL/GenBank/DDBJ whole genome shotgun (WGS) entry which is preliminary data.</text>
</comment>
<sequence length="279" mass="29029">MKKVIFAFLGFGLAGTIAPASLRLYDYDINPAAYNRFSSFSTTSATLNTDTSFIGAGYDLSGWGWDDGGWAVSLISPLHFVQANHAHTGVGQTIYFINAAGLVVQATVASQTLMGGDLTLGTLTAPIAADNGIHAFSVAFGDNQSMAGDSLLVGGRGGLLGTNTVDSATGFLVYDYDSITGEAMPQSGDSTSPTFVVDGGTLLLASVHSYVNKLPDPTVAYDTNLNAYFPTIQSTMLTDGYSLVAVPEPASVASFFGLGCGLAAAAHRFRRRGRLPPKA</sequence>
<dbReference type="Proteomes" id="UP000315648">
    <property type="component" value="Unassembled WGS sequence"/>
</dbReference>
<dbReference type="RefSeq" id="WP_144354003.1">
    <property type="nucleotide sequence ID" value="NZ_CBCRVV010000004.1"/>
</dbReference>
<protein>
    <submittedName>
        <fullName evidence="1">Uncharacterized protein</fullName>
    </submittedName>
</protein>
<accession>A0A556QGG2</accession>
<reference evidence="1 2" key="1">
    <citation type="submission" date="2019-07" db="EMBL/GenBank/DDBJ databases">
        <title>Description of 53C-WASEF.</title>
        <authorList>
            <person name="Pitt A."/>
            <person name="Hahn M.W."/>
        </authorList>
    </citation>
    <scope>NUCLEOTIDE SEQUENCE [LARGE SCALE GENOMIC DNA]</scope>
    <source>
        <strain evidence="1 2">53C-WASEF</strain>
    </source>
</reference>
<dbReference type="AlphaFoldDB" id="A0A556QGG2"/>
<organism evidence="1 2">
    <name type="scientific">Rariglobus hedericola</name>
    <dbReference type="NCBI Taxonomy" id="2597822"/>
    <lineage>
        <taxon>Bacteria</taxon>
        <taxon>Pseudomonadati</taxon>
        <taxon>Verrucomicrobiota</taxon>
        <taxon>Opitutia</taxon>
        <taxon>Opitutales</taxon>
        <taxon>Opitutaceae</taxon>
        <taxon>Rariglobus</taxon>
    </lineage>
</organism>
<evidence type="ECO:0000313" key="2">
    <source>
        <dbReference type="Proteomes" id="UP000315648"/>
    </source>
</evidence>